<dbReference type="Proteomes" id="UP000182058">
    <property type="component" value="Chromosome I"/>
</dbReference>
<keyword evidence="2" id="KW-1185">Reference proteome</keyword>
<protein>
    <submittedName>
        <fullName evidence="1">Uncharacterized protein</fullName>
    </submittedName>
</protein>
<gene>
    <name evidence="1" type="ORF">SAMN04490201_3241</name>
</gene>
<proteinExistence type="predicted"/>
<accession>A0ABY0VXT7</accession>
<evidence type="ECO:0000313" key="2">
    <source>
        <dbReference type="Proteomes" id="UP000182058"/>
    </source>
</evidence>
<organism evidence="1 2">
    <name type="scientific">Pseudomonas psychrophila</name>
    <dbReference type="NCBI Taxonomy" id="122355"/>
    <lineage>
        <taxon>Bacteria</taxon>
        <taxon>Pseudomonadati</taxon>
        <taxon>Pseudomonadota</taxon>
        <taxon>Gammaproteobacteria</taxon>
        <taxon>Pseudomonadales</taxon>
        <taxon>Pseudomonadaceae</taxon>
        <taxon>Pseudomonas</taxon>
    </lineage>
</organism>
<reference evidence="1 2" key="1">
    <citation type="submission" date="2016-10" db="EMBL/GenBank/DDBJ databases">
        <authorList>
            <person name="Varghese N."/>
            <person name="Submissions S."/>
        </authorList>
    </citation>
    <scope>NUCLEOTIDE SEQUENCE [LARGE SCALE GENOMIC DNA]</scope>
    <source>
        <strain evidence="1 2">BS3667</strain>
    </source>
</reference>
<name>A0ABY0VXT7_9PSED</name>
<sequence>MYQAWNVLNAENRANAAALDYEVYQNYWPNLDFCSDARLGGRICGGFWGEGVQRLVTHEARKALIRQTRYRRPLSQRAMYFVFMASR</sequence>
<evidence type="ECO:0000313" key="1">
    <source>
        <dbReference type="EMBL" id="SDU62557.1"/>
    </source>
</evidence>
<dbReference type="EMBL" id="LT629795">
    <property type="protein sequence ID" value="SDU62557.1"/>
    <property type="molecule type" value="Genomic_DNA"/>
</dbReference>